<dbReference type="AlphaFoldDB" id="A0A4C1U3S8"/>
<accession>A0A4C1U3S8</accession>
<gene>
    <name evidence="2" type="ORF">EVAR_80738_1</name>
</gene>
<reference evidence="2 3" key="1">
    <citation type="journal article" date="2019" name="Commun. Biol.">
        <title>The bagworm genome reveals a unique fibroin gene that provides high tensile strength.</title>
        <authorList>
            <person name="Kono N."/>
            <person name="Nakamura H."/>
            <person name="Ohtoshi R."/>
            <person name="Tomita M."/>
            <person name="Numata K."/>
            <person name="Arakawa K."/>
        </authorList>
    </citation>
    <scope>NUCLEOTIDE SEQUENCE [LARGE SCALE GENOMIC DNA]</scope>
</reference>
<feature type="compositionally biased region" description="Basic and acidic residues" evidence="1">
    <location>
        <begin position="24"/>
        <end position="41"/>
    </location>
</feature>
<evidence type="ECO:0000313" key="2">
    <source>
        <dbReference type="EMBL" id="GBP20918.1"/>
    </source>
</evidence>
<sequence>MVVMGRPADVKYTLSESGTVVRTHDTDVRSNGHPSSDDTHCRPTSAHASGICAYASAMTVGYVWRGSRPVSGRWRRPPRSAAPAPASRALA</sequence>
<feature type="region of interest" description="Disordered" evidence="1">
    <location>
        <begin position="24"/>
        <end position="44"/>
    </location>
</feature>
<evidence type="ECO:0000256" key="1">
    <source>
        <dbReference type="SAM" id="MobiDB-lite"/>
    </source>
</evidence>
<feature type="compositionally biased region" description="Low complexity" evidence="1">
    <location>
        <begin position="79"/>
        <end position="91"/>
    </location>
</feature>
<dbReference type="EMBL" id="BGZK01000123">
    <property type="protein sequence ID" value="GBP20918.1"/>
    <property type="molecule type" value="Genomic_DNA"/>
</dbReference>
<proteinExistence type="predicted"/>
<comment type="caution">
    <text evidence="2">The sequence shown here is derived from an EMBL/GenBank/DDBJ whole genome shotgun (WGS) entry which is preliminary data.</text>
</comment>
<dbReference type="Proteomes" id="UP000299102">
    <property type="component" value="Unassembled WGS sequence"/>
</dbReference>
<evidence type="ECO:0000313" key="3">
    <source>
        <dbReference type="Proteomes" id="UP000299102"/>
    </source>
</evidence>
<organism evidence="2 3">
    <name type="scientific">Eumeta variegata</name>
    <name type="common">Bagworm moth</name>
    <name type="synonym">Eumeta japonica</name>
    <dbReference type="NCBI Taxonomy" id="151549"/>
    <lineage>
        <taxon>Eukaryota</taxon>
        <taxon>Metazoa</taxon>
        <taxon>Ecdysozoa</taxon>
        <taxon>Arthropoda</taxon>
        <taxon>Hexapoda</taxon>
        <taxon>Insecta</taxon>
        <taxon>Pterygota</taxon>
        <taxon>Neoptera</taxon>
        <taxon>Endopterygota</taxon>
        <taxon>Lepidoptera</taxon>
        <taxon>Glossata</taxon>
        <taxon>Ditrysia</taxon>
        <taxon>Tineoidea</taxon>
        <taxon>Psychidae</taxon>
        <taxon>Oiketicinae</taxon>
        <taxon>Eumeta</taxon>
    </lineage>
</organism>
<protein>
    <submittedName>
        <fullName evidence="2">Uncharacterized protein</fullName>
    </submittedName>
</protein>
<feature type="region of interest" description="Disordered" evidence="1">
    <location>
        <begin position="68"/>
        <end position="91"/>
    </location>
</feature>
<keyword evidence="3" id="KW-1185">Reference proteome</keyword>
<name>A0A4C1U3S8_EUMVA</name>